<name>A0A1F5ZQG5_9BACT</name>
<evidence type="ECO:0000256" key="2">
    <source>
        <dbReference type="ARBA" id="ARBA00022692"/>
    </source>
</evidence>
<feature type="transmembrane region" description="Helical" evidence="5">
    <location>
        <begin position="339"/>
        <end position="358"/>
    </location>
</feature>
<feature type="transmembrane region" description="Helical" evidence="5">
    <location>
        <begin position="155"/>
        <end position="175"/>
    </location>
</feature>
<dbReference type="Pfam" id="PF01943">
    <property type="entry name" value="Polysacc_synt"/>
    <property type="match status" value="1"/>
</dbReference>
<dbReference type="PANTHER" id="PTHR43424:SF1">
    <property type="entry name" value="LOCUS PUTATIVE PROTEIN 1-RELATED"/>
    <property type="match status" value="1"/>
</dbReference>
<dbReference type="AlphaFoldDB" id="A0A1F5ZQG5"/>
<keyword evidence="3 5" id="KW-1133">Transmembrane helix</keyword>
<feature type="transmembrane region" description="Helical" evidence="5">
    <location>
        <begin position="181"/>
        <end position="204"/>
    </location>
</feature>
<comment type="caution">
    <text evidence="6">The sequence shown here is derived from an EMBL/GenBank/DDBJ whole genome shotgun (WGS) entry which is preliminary data.</text>
</comment>
<dbReference type="CDD" id="cd13128">
    <property type="entry name" value="MATE_Wzx_like"/>
    <property type="match status" value="1"/>
</dbReference>
<reference evidence="6 7" key="1">
    <citation type="journal article" date="2016" name="Nat. Commun.">
        <title>Thousands of microbial genomes shed light on interconnected biogeochemical processes in an aquifer system.</title>
        <authorList>
            <person name="Anantharaman K."/>
            <person name="Brown C.T."/>
            <person name="Hug L.A."/>
            <person name="Sharon I."/>
            <person name="Castelle C.J."/>
            <person name="Probst A.J."/>
            <person name="Thomas B.C."/>
            <person name="Singh A."/>
            <person name="Wilkins M.J."/>
            <person name="Karaoz U."/>
            <person name="Brodie E.L."/>
            <person name="Williams K.H."/>
            <person name="Hubbard S.S."/>
            <person name="Banfield J.F."/>
        </authorList>
    </citation>
    <scope>NUCLEOTIDE SEQUENCE [LARGE SCALE GENOMIC DNA]</scope>
</reference>
<feature type="transmembrane region" description="Helical" evidence="5">
    <location>
        <begin position="89"/>
        <end position="111"/>
    </location>
</feature>
<evidence type="ECO:0000256" key="1">
    <source>
        <dbReference type="ARBA" id="ARBA00004141"/>
    </source>
</evidence>
<feature type="transmembrane region" description="Helical" evidence="5">
    <location>
        <begin position="390"/>
        <end position="413"/>
    </location>
</feature>
<comment type="subcellular location">
    <subcellularLocation>
        <location evidence="1">Membrane</location>
        <topology evidence="1">Multi-pass membrane protein</topology>
    </subcellularLocation>
</comment>
<keyword evidence="2 5" id="KW-0812">Transmembrane</keyword>
<feature type="transmembrane region" description="Helical" evidence="5">
    <location>
        <begin position="23"/>
        <end position="43"/>
    </location>
</feature>
<feature type="transmembrane region" description="Helical" evidence="5">
    <location>
        <begin position="264"/>
        <end position="286"/>
    </location>
</feature>
<evidence type="ECO:0000313" key="6">
    <source>
        <dbReference type="EMBL" id="OGG14352.1"/>
    </source>
</evidence>
<proteinExistence type="predicted"/>
<evidence type="ECO:0000256" key="4">
    <source>
        <dbReference type="ARBA" id="ARBA00023136"/>
    </source>
</evidence>
<keyword evidence="4 5" id="KW-0472">Membrane</keyword>
<feature type="transmembrane region" description="Helical" evidence="5">
    <location>
        <begin position="224"/>
        <end position="244"/>
    </location>
</feature>
<dbReference type="Proteomes" id="UP000177416">
    <property type="component" value="Unassembled WGS sequence"/>
</dbReference>
<feature type="transmembrane region" description="Helical" evidence="5">
    <location>
        <begin position="55"/>
        <end position="77"/>
    </location>
</feature>
<protein>
    <submittedName>
        <fullName evidence="6">Uncharacterized protein</fullName>
    </submittedName>
</protein>
<dbReference type="InterPro" id="IPR002797">
    <property type="entry name" value="Polysacc_synth"/>
</dbReference>
<organism evidence="6 7">
    <name type="scientific">Candidatus Gottesmanbacteria bacterium RIFCSPHIGHO2_01_FULL_46_14</name>
    <dbReference type="NCBI Taxonomy" id="1798380"/>
    <lineage>
        <taxon>Bacteria</taxon>
        <taxon>Candidatus Gottesmaniibacteriota</taxon>
    </lineage>
</organism>
<gene>
    <name evidence="6" type="ORF">A2875_01740</name>
</gene>
<accession>A0A1F5ZQG5</accession>
<dbReference type="EMBL" id="MFJJ01000022">
    <property type="protein sequence ID" value="OGG14352.1"/>
    <property type="molecule type" value="Genomic_DNA"/>
</dbReference>
<sequence length="416" mass="45267">MMLPFLPPGSSRLLVAKNTVSQLVGRVVSSASILVATILIARTFGPQGYGELTKITSYVALFYLLADFGINAMYLQLKKEDGDETWNTLLGLRLVGSILLMFMAIAILSFLPRGSSQGYTDGVRFGIIVFAPAILFQAIITTTNALFQEKLRYDLSMVAVVCGSLVTLGLVWLVTVSTAPLVGPVAAVIAFLVGSGVTALLALVLVKQFGTIRVKFDAVVAKQFLLASIPLGLTLLFNQIYFRIDSIILTLTRSTIEVGVYGFAYKFFDVALVLPTFFMNSVYPLLLTVSGDKFRHMLWRSCIFLLVTSIVLVILMWMGSPLITRIRPDFAGSVGALRILSLSLPLFFVSSLTMWTIIAQKRQMILIPIYGVSMIVNIILNSVFIPSHGYIAAAWITVLSEAIVLLATGVIAVTGL</sequence>
<feature type="transmembrane region" description="Helical" evidence="5">
    <location>
        <begin position="298"/>
        <end position="319"/>
    </location>
</feature>
<evidence type="ECO:0000256" key="5">
    <source>
        <dbReference type="SAM" id="Phobius"/>
    </source>
</evidence>
<dbReference type="InterPro" id="IPR052556">
    <property type="entry name" value="PolySynth_Transporter"/>
</dbReference>
<feature type="transmembrane region" description="Helical" evidence="5">
    <location>
        <begin position="123"/>
        <end position="143"/>
    </location>
</feature>
<evidence type="ECO:0000313" key="7">
    <source>
        <dbReference type="Proteomes" id="UP000177416"/>
    </source>
</evidence>
<dbReference type="PANTHER" id="PTHR43424">
    <property type="entry name" value="LOCUS PUTATIVE PROTEIN 1-RELATED"/>
    <property type="match status" value="1"/>
</dbReference>
<dbReference type="GO" id="GO:0016020">
    <property type="term" value="C:membrane"/>
    <property type="evidence" value="ECO:0007669"/>
    <property type="project" value="UniProtKB-SubCell"/>
</dbReference>
<feature type="transmembrane region" description="Helical" evidence="5">
    <location>
        <begin position="365"/>
        <end position="384"/>
    </location>
</feature>
<evidence type="ECO:0000256" key="3">
    <source>
        <dbReference type="ARBA" id="ARBA00022989"/>
    </source>
</evidence>